<sequence>MPLTIFSQLTNQVLNHSVSRGMGPGFLAIA</sequence>
<dbReference type="Proteomes" id="UP000251960">
    <property type="component" value="Chromosome 1"/>
</dbReference>
<accession>A0A317Y9R0</accession>
<evidence type="ECO:0000313" key="1">
    <source>
        <dbReference type="EMBL" id="PWZ55350.1"/>
    </source>
</evidence>
<dbReference type="EMBL" id="NCVQ01000001">
    <property type="protein sequence ID" value="PWZ55350.1"/>
    <property type="molecule type" value="Genomic_DNA"/>
</dbReference>
<gene>
    <name evidence="1" type="ORF">Zm00014a_025623</name>
</gene>
<comment type="caution">
    <text evidence="1">The sequence shown here is derived from an EMBL/GenBank/DDBJ whole genome shotgun (WGS) entry which is preliminary data.</text>
</comment>
<protein>
    <submittedName>
        <fullName evidence="1">Uncharacterized protein</fullName>
    </submittedName>
</protein>
<organism evidence="1">
    <name type="scientific">Zea mays</name>
    <name type="common">Maize</name>
    <dbReference type="NCBI Taxonomy" id="4577"/>
    <lineage>
        <taxon>Eukaryota</taxon>
        <taxon>Viridiplantae</taxon>
        <taxon>Streptophyta</taxon>
        <taxon>Embryophyta</taxon>
        <taxon>Tracheophyta</taxon>
        <taxon>Spermatophyta</taxon>
        <taxon>Magnoliopsida</taxon>
        <taxon>Liliopsida</taxon>
        <taxon>Poales</taxon>
        <taxon>Poaceae</taxon>
        <taxon>PACMAD clade</taxon>
        <taxon>Panicoideae</taxon>
        <taxon>Andropogonodae</taxon>
        <taxon>Andropogoneae</taxon>
        <taxon>Tripsacinae</taxon>
        <taxon>Zea</taxon>
    </lineage>
</organism>
<name>A0A317Y9R0_MAIZE</name>
<proteinExistence type="predicted"/>
<dbReference type="AlphaFoldDB" id="A0A317Y9R0"/>
<reference evidence="1" key="1">
    <citation type="journal article" date="2018" name="Nat. Genet.">
        <title>Extensive intraspecific gene order and gene structural variations between Mo17 and other maize genomes.</title>
        <authorList>
            <person name="Sun S."/>
            <person name="Zhou Y."/>
            <person name="Chen J."/>
            <person name="Shi J."/>
            <person name="Zhao H."/>
            <person name="Zhao H."/>
            <person name="Song W."/>
            <person name="Zhang M."/>
            <person name="Cui Y."/>
            <person name="Dong X."/>
            <person name="Liu H."/>
            <person name="Ma X."/>
            <person name="Jiao Y."/>
            <person name="Wang B."/>
            <person name="Wei X."/>
            <person name="Stein J.C."/>
            <person name="Glaubitz J.C."/>
            <person name="Lu F."/>
            <person name="Yu G."/>
            <person name="Liang C."/>
            <person name="Fengler K."/>
            <person name="Li B."/>
            <person name="Rafalski A."/>
            <person name="Schnable P.S."/>
            <person name="Ware D.H."/>
            <person name="Buckler E.S."/>
            <person name="Lai J."/>
        </authorList>
    </citation>
    <scope>NUCLEOTIDE SEQUENCE [LARGE SCALE GENOMIC DNA]</scope>
    <source>
        <tissue evidence="1">Seedling</tissue>
    </source>
</reference>